<evidence type="ECO:0000313" key="2">
    <source>
        <dbReference type="EMBL" id="MFD1398018.1"/>
    </source>
</evidence>
<keyword evidence="1" id="KW-0472">Membrane</keyword>
<comment type="caution">
    <text evidence="2">The sequence shown here is derived from an EMBL/GenBank/DDBJ whole genome shotgun (WGS) entry which is preliminary data.</text>
</comment>
<reference evidence="3" key="1">
    <citation type="journal article" date="2019" name="Int. J. Syst. Evol. Microbiol.">
        <title>The Global Catalogue of Microorganisms (GCM) 10K type strain sequencing project: providing services to taxonomists for standard genome sequencing and annotation.</title>
        <authorList>
            <consortium name="The Broad Institute Genomics Platform"/>
            <consortium name="The Broad Institute Genome Sequencing Center for Infectious Disease"/>
            <person name="Wu L."/>
            <person name="Ma J."/>
        </authorList>
    </citation>
    <scope>NUCLEOTIDE SEQUENCE [LARGE SCALE GENOMIC DNA]</scope>
    <source>
        <strain evidence="3">CCM 9110</strain>
    </source>
</reference>
<keyword evidence="1" id="KW-0812">Transmembrane</keyword>
<feature type="transmembrane region" description="Helical" evidence="1">
    <location>
        <begin position="7"/>
        <end position="28"/>
    </location>
</feature>
<feature type="transmembrane region" description="Helical" evidence="1">
    <location>
        <begin position="98"/>
        <end position="117"/>
    </location>
</feature>
<feature type="transmembrane region" description="Helical" evidence="1">
    <location>
        <begin position="71"/>
        <end position="92"/>
    </location>
</feature>
<feature type="transmembrane region" description="Helical" evidence="1">
    <location>
        <begin position="185"/>
        <end position="203"/>
    </location>
</feature>
<proteinExistence type="predicted"/>
<evidence type="ECO:0008006" key="4">
    <source>
        <dbReference type="Google" id="ProtNLM"/>
    </source>
</evidence>
<sequence length="221" mass="24505">MQRLLKGLYGLNLLGAVGYYVVCLPALLAGHPIYPGQKGLLAQVAAGVLLAFLPLIIEHGFKFRFPLVLKVIYECFILGSVLLGTGMQFYNIPYWDKFLHLFSASLLAGLGLALYSARTPVAKRAEIDPLLISGFAFCFGTTIGVFWEFYEFTFDGLLGMNMQRFLANGVPLVGRAALMDTMGDLFADVFGALVLAVWAYVMLNRDHKWLQPFTFTKLTTK</sequence>
<dbReference type="RefSeq" id="WP_204118577.1">
    <property type="nucleotide sequence ID" value="NZ_BOLV01000006.1"/>
</dbReference>
<name>A0ABW4BER4_9LACO</name>
<protein>
    <recommendedName>
        <fullName evidence="4">Integral membrane protein</fullName>
    </recommendedName>
</protein>
<organism evidence="2 3">
    <name type="scientific">Lacticaseibacillus suilingensis</name>
    <dbReference type="NCBI Taxonomy" id="2799577"/>
    <lineage>
        <taxon>Bacteria</taxon>
        <taxon>Bacillati</taxon>
        <taxon>Bacillota</taxon>
        <taxon>Bacilli</taxon>
        <taxon>Lactobacillales</taxon>
        <taxon>Lactobacillaceae</taxon>
        <taxon>Lacticaseibacillus</taxon>
    </lineage>
</organism>
<dbReference type="Pfam" id="PF09997">
    <property type="entry name" value="DUF2238"/>
    <property type="match status" value="1"/>
</dbReference>
<feature type="transmembrane region" description="Helical" evidence="1">
    <location>
        <begin position="40"/>
        <end position="59"/>
    </location>
</feature>
<dbReference type="EMBL" id="JBHTOA010000015">
    <property type="protein sequence ID" value="MFD1398018.1"/>
    <property type="molecule type" value="Genomic_DNA"/>
</dbReference>
<feature type="transmembrane region" description="Helical" evidence="1">
    <location>
        <begin position="129"/>
        <end position="150"/>
    </location>
</feature>
<accession>A0ABW4BER4</accession>
<evidence type="ECO:0000313" key="3">
    <source>
        <dbReference type="Proteomes" id="UP001597199"/>
    </source>
</evidence>
<gene>
    <name evidence="2" type="ORF">ACFQ41_01695</name>
</gene>
<keyword evidence="3" id="KW-1185">Reference proteome</keyword>
<keyword evidence="1" id="KW-1133">Transmembrane helix</keyword>
<dbReference type="Proteomes" id="UP001597199">
    <property type="component" value="Unassembled WGS sequence"/>
</dbReference>
<evidence type="ECO:0000256" key="1">
    <source>
        <dbReference type="SAM" id="Phobius"/>
    </source>
</evidence>
<dbReference type="InterPro" id="IPR014509">
    <property type="entry name" value="YjdF-like"/>
</dbReference>